<reference evidence="2" key="1">
    <citation type="journal article" date="2020" name="Appl. Environ. Microbiol.">
        <title>Diazotrophic Anaeromyxobacter Isolates from Soils.</title>
        <authorList>
            <person name="Masuda Y."/>
            <person name="Yamanaka H."/>
            <person name="Xu Z.X."/>
            <person name="Shiratori Y."/>
            <person name="Aono T."/>
            <person name="Amachi S."/>
            <person name="Senoo K."/>
            <person name="Itoh H."/>
        </authorList>
    </citation>
    <scope>NUCLEOTIDE SEQUENCE [LARGE SCALE GENOMIC DNA]</scope>
    <source>
        <strain evidence="2">R267</strain>
    </source>
</reference>
<evidence type="ECO:0000313" key="1">
    <source>
        <dbReference type="EMBL" id="GEJ59061.1"/>
    </source>
</evidence>
<dbReference type="Gene3D" id="3.20.20.410">
    <property type="entry name" value="Protein of unknown function UPF0759"/>
    <property type="match status" value="1"/>
</dbReference>
<dbReference type="PANTHER" id="PTHR30348">
    <property type="entry name" value="UNCHARACTERIZED PROTEIN YECE"/>
    <property type="match status" value="1"/>
</dbReference>
<accession>A0A7I9VRS1</accession>
<dbReference type="RefSeq" id="WP_176068201.1">
    <property type="nucleotide sequence ID" value="NZ_BJTG01000010.1"/>
</dbReference>
<dbReference type="PANTHER" id="PTHR30348:SF4">
    <property type="entry name" value="DUF72 DOMAIN-CONTAINING PROTEIN"/>
    <property type="match status" value="1"/>
</dbReference>
<protein>
    <recommendedName>
        <fullName evidence="3">DUF72 domain-containing protein</fullName>
    </recommendedName>
</protein>
<dbReference type="InterPro" id="IPR036520">
    <property type="entry name" value="UPF0759_sf"/>
</dbReference>
<dbReference type="InterPro" id="IPR002763">
    <property type="entry name" value="DUF72"/>
</dbReference>
<comment type="caution">
    <text evidence="1">The sequence shown here is derived from an EMBL/GenBank/DDBJ whole genome shotgun (WGS) entry which is preliminary data.</text>
</comment>
<evidence type="ECO:0000313" key="2">
    <source>
        <dbReference type="Proteomes" id="UP000503640"/>
    </source>
</evidence>
<gene>
    <name evidence="1" type="ORF">AMYX_38020</name>
</gene>
<organism evidence="1 2">
    <name type="scientific">Anaeromyxobacter diazotrophicus</name>
    <dbReference type="NCBI Taxonomy" id="2590199"/>
    <lineage>
        <taxon>Bacteria</taxon>
        <taxon>Pseudomonadati</taxon>
        <taxon>Myxococcota</taxon>
        <taxon>Myxococcia</taxon>
        <taxon>Myxococcales</taxon>
        <taxon>Cystobacterineae</taxon>
        <taxon>Anaeromyxobacteraceae</taxon>
        <taxon>Anaeromyxobacter</taxon>
    </lineage>
</organism>
<dbReference type="Pfam" id="PF01904">
    <property type="entry name" value="DUF72"/>
    <property type="match status" value="1"/>
</dbReference>
<sequence>MGRVLVGTSGFVYQHWRGVLYPRDLPPRRWLARYAAEFPTVELNATFYRLPRPEAVARWRAETPDDFVFAAKGSRYLTHMKRLLDPRPGVARYFEPVSRLGPKLAVVLWQLPPRWSADAARLDAFLAALPRGLRHAVEFRDARWYDEAICEVLDRHGAAFCEHDLVPRPPPRLTGGFRYLRFHGTTGRYRGRYGAEALAPVARDLARSAARGDAFVYFNNDLGGHAIQDARDLLAMLPREVREPRAQRAAPLDSRAPPR</sequence>
<dbReference type="AlphaFoldDB" id="A0A7I9VRS1"/>
<proteinExistence type="predicted"/>
<dbReference type="Proteomes" id="UP000503640">
    <property type="component" value="Unassembled WGS sequence"/>
</dbReference>
<name>A0A7I9VRS1_9BACT</name>
<keyword evidence="2" id="KW-1185">Reference proteome</keyword>
<dbReference type="EMBL" id="BJTG01000010">
    <property type="protein sequence ID" value="GEJ59061.1"/>
    <property type="molecule type" value="Genomic_DNA"/>
</dbReference>
<evidence type="ECO:0008006" key="3">
    <source>
        <dbReference type="Google" id="ProtNLM"/>
    </source>
</evidence>
<dbReference type="SUPFAM" id="SSF117396">
    <property type="entry name" value="TM1631-like"/>
    <property type="match status" value="1"/>
</dbReference>